<dbReference type="AlphaFoldDB" id="A0A176TDE6"/>
<keyword evidence="2" id="KW-1185">Reference proteome</keyword>
<dbReference type="EMBL" id="LVWE01000028">
    <property type="protein sequence ID" value="OAD45435.1"/>
    <property type="molecule type" value="Genomic_DNA"/>
</dbReference>
<protein>
    <submittedName>
        <fullName evidence="1">Uncharacterized protein</fullName>
    </submittedName>
</protein>
<dbReference type="Proteomes" id="UP000076923">
    <property type="component" value="Unassembled WGS sequence"/>
</dbReference>
<proteinExistence type="predicted"/>
<accession>A0A176TDE6</accession>
<reference evidence="1 2" key="1">
    <citation type="submission" date="2016-02" db="EMBL/GenBank/DDBJ databases">
        <title>Draft genome sequence of Polaribacter atrinae KACC17473.</title>
        <authorList>
            <person name="Shin S.-K."/>
            <person name="Yi H."/>
        </authorList>
    </citation>
    <scope>NUCLEOTIDE SEQUENCE [LARGE SCALE GENOMIC DNA]</scope>
    <source>
        <strain evidence="1 2">KACC 17473</strain>
    </source>
</reference>
<comment type="caution">
    <text evidence="1">The sequence shown here is derived from an EMBL/GenBank/DDBJ whole genome shotgun (WGS) entry which is preliminary data.</text>
</comment>
<gene>
    <name evidence="1" type="ORF">LPB303_06695</name>
</gene>
<sequence length="60" mass="7292">MSTQITNPLTEALEKLNEKQLWSDWWNRDDIEFRLNQNQDLIPKFDKVLNIKKTIKFVDE</sequence>
<name>A0A176TDE6_9FLAO</name>
<evidence type="ECO:0000313" key="1">
    <source>
        <dbReference type="EMBL" id="OAD45435.1"/>
    </source>
</evidence>
<organism evidence="1 2">
    <name type="scientific">Polaribacter atrinae</name>
    <dbReference type="NCBI Taxonomy" id="1333662"/>
    <lineage>
        <taxon>Bacteria</taxon>
        <taxon>Pseudomonadati</taxon>
        <taxon>Bacteroidota</taxon>
        <taxon>Flavobacteriia</taxon>
        <taxon>Flavobacteriales</taxon>
        <taxon>Flavobacteriaceae</taxon>
    </lineage>
</organism>
<evidence type="ECO:0000313" key="2">
    <source>
        <dbReference type="Proteomes" id="UP000076923"/>
    </source>
</evidence>